<dbReference type="Proteomes" id="UP000812287">
    <property type="component" value="Unassembled WGS sequence"/>
</dbReference>
<dbReference type="OrthoDB" id="2909161at2759"/>
<evidence type="ECO:0000313" key="1">
    <source>
        <dbReference type="EMBL" id="KAG7445634.1"/>
    </source>
</evidence>
<evidence type="ECO:0000313" key="2">
    <source>
        <dbReference type="Proteomes" id="UP000812287"/>
    </source>
</evidence>
<comment type="caution">
    <text evidence="1">The sequence shown here is derived from an EMBL/GenBank/DDBJ whole genome shotgun (WGS) entry which is preliminary data.</text>
</comment>
<accession>A0A9P7VT67</accession>
<sequence>MDTRIHIRHLILKELIGRLWFIPEFLNHLTELEHLTTEITNQTWWVQCKSGETPPVYCERLAFLSLALGANIARMHLIKLLKVPCLVRLEIYNAEEGQCEIASTIDSLIGLVRRSSSTLKMLVVRDVFMARFHLALLLELAPGIQSVVVHDTEDTPFPVITGSVIEVSVGKALEGCPRALLNLCLDKQLTIRPRFSPYAKQFGTSLAKYHTAIYLLDLCDVIYTFLIRLSIIVAANKAIRRVGRSGLEEIFTQADNLFYEAWNMLRDQVHARL</sequence>
<gene>
    <name evidence="1" type="ORF">BT62DRAFT_920333</name>
</gene>
<name>A0A9P7VT67_9AGAR</name>
<dbReference type="RefSeq" id="XP_043039134.1">
    <property type="nucleotide sequence ID" value="XM_043184216.1"/>
</dbReference>
<protein>
    <submittedName>
        <fullName evidence="1">Uncharacterized protein</fullName>
    </submittedName>
</protein>
<dbReference type="GeneID" id="66106513"/>
<proteinExistence type="predicted"/>
<keyword evidence="2" id="KW-1185">Reference proteome</keyword>
<reference evidence="1" key="1">
    <citation type="submission" date="2020-11" db="EMBL/GenBank/DDBJ databases">
        <title>Adaptations for nitrogen fixation in a non-lichenized fungal sporocarp promotes dispersal by wood-feeding termites.</title>
        <authorList>
            <consortium name="DOE Joint Genome Institute"/>
            <person name="Koch R.A."/>
            <person name="Yoon G."/>
            <person name="Arayal U."/>
            <person name="Lail K."/>
            <person name="Amirebrahimi M."/>
            <person name="Labutti K."/>
            <person name="Lipzen A."/>
            <person name="Riley R."/>
            <person name="Barry K."/>
            <person name="Henrissat B."/>
            <person name="Grigoriev I.V."/>
            <person name="Herr J.R."/>
            <person name="Aime M.C."/>
        </authorList>
    </citation>
    <scope>NUCLEOTIDE SEQUENCE</scope>
    <source>
        <strain evidence="1">MCA 3950</strain>
    </source>
</reference>
<dbReference type="EMBL" id="MU250536">
    <property type="protein sequence ID" value="KAG7445634.1"/>
    <property type="molecule type" value="Genomic_DNA"/>
</dbReference>
<dbReference type="AlphaFoldDB" id="A0A9P7VT67"/>
<organism evidence="1 2">
    <name type="scientific">Guyanagaster necrorhizus</name>
    <dbReference type="NCBI Taxonomy" id="856835"/>
    <lineage>
        <taxon>Eukaryota</taxon>
        <taxon>Fungi</taxon>
        <taxon>Dikarya</taxon>
        <taxon>Basidiomycota</taxon>
        <taxon>Agaricomycotina</taxon>
        <taxon>Agaricomycetes</taxon>
        <taxon>Agaricomycetidae</taxon>
        <taxon>Agaricales</taxon>
        <taxon>Marasmiineae</taxon>
        <taxon>Physalacriaceae</taxon>
        <taxon>Guyanagaster</taxon>
    </lineage>
</organism>